<accession>F8N7N8</accession>
<name>F8N7N8_9BACT</name>
<sequence>MKKQKEVEVLSAVVTSLNNRVQYAYKRTFTKLMFFL</sequence>
<dbReference type="Proteomes" id="UP000002772">
    <property type="component" value="Unassembled WGS sequence"/>
</dbReference>
<evidence type="ECO:0000313" key="1">
    <source>
        <dbReference type="EMBL" id="EGN56393.1"/>
    </source>
</evidence>
<reference evidence="2" key="1">
    <citation type="journal article" date="2011" name="Stand. Genomic Sci.">
        <title>Non-contiguous finished genome sequence of the opportunistic oral pathogen Prevotella multisaccharivorax type strain (PPPA20).</title>
        <authorList>
            <person name="Pati A."/>
            <person name="Gronow S."/>
            <person name="Lu M."/>
            <person name="Lapidus A."/>
            <person name="Nolan M."/>
            <person name="Lucas S."/>
            <person name="Hammon N."/>
            <person name="Deshpande S."/>
            <person name="Cheng J.F."/>
            <person name="Tapia R."/>
            <person name="Han C."/>
            <person name="Goodwin L."/>
            <person name="Pitluck S."/>
            <person name="Liolios K."/>
            <person name="Pagani I."/>
            <person name="Mavromatis K."/>
            <person name="Mikhailova N."/>
            <person name="Huntemann M."/>
            <person name="Chen A."/>
            <person name="Palaniappan K."/>
            <person name="Land M."/>
            <person name="Hauser L."/>
            <person name="Detter J.C."/>
            <person name="Brambilla E.M."/>
            <person name="Rohde M."/>
            <person name="Goker M."/>
            <person name="Woyke T."/>
            <person name="Bristow J."/>
            <person name="Eisen J.A."/>
            <person name="Markowitz V."/>
            <person name="Hugenholtz P."/>
            <person name="Kyrpides N.C."/>
            <person name="Klenk H.P."/>
            <person name="Ivanova N."/>
        </authorList>
    </citation>
    <scope>NUCLEOTIDE SEQUENCE [LARGE SCALE GENOMIC DNA]</scope>
    <source>
        <strain evidence="2">DSM 17128</strain>
    </source>
</reference>
<dbReference type="STRING" id="688246.Premu_0941"/>
<keyword evidence="2" id="KW-1185">Reference proteome</keyword>
<evidence type="ECO:0000313" key="2">
    <source>
        <dbReference type="Proteomes" id="UP000002772"/>
    </source>
</evidence>
<proteinExistence type="predicted"/>
<dbReference type="EMBL" id="GL945017">
    <property type="protein sequence ID" value="EGN56393.1"/>
    <property type="molecule type" value="Genomic_DNA"/>
</dbReference>
<dbReference type="AlphaFoldDB" id="F8N7N8"/>
<organism evidence="1 2">
    <name type="scientific">Hallella multisaccharivorax DSM 17128</name>
    <dbReference type="NCBI Taxonomy" id="688246"/>
    <lineage>
        <taxon>Bacteria</taxon>
        <taxon>Pseudomonadati</taxon>
        <taxon>Bacteroidota</taxon>
        <taxon>Bacteroidia</taxon>
        <taxon>Bacteroidales</taxon>
        <taxon>Prevotellaceae</taxon>
        <taxon>Hallella</taxon>
    </lineage>
</organism>
<gene>
    <name evidence="1" type="ORF">Premu_0941</name>
</gene>
<dbReference type="HOGENOM" id="CLU_3357710_0_0_10"/>
<protein>
    <submittedName>
        <fullName evidence="1">Uncharacterized protein</fullName>
    </submittedName>
</protein>